<dbReference type="InterPro" id="IPR042197">
    <property type="entry name" value="Apaf_helical"/>
</dbReference>
<dbReference type="Gene3D" id="3.40.50.300">
    <property type="entry name" value="P-loop containing nucleotide triphosphate hydrolases"/>
    <property type="match status" value="1"/>
</dbReference>
<evidence type="ECO:0000256" key="6">
    <source>
        <dbReference type="ARBA" id="ARBA00023027"/>
    </source>
</evidence>
<proteinExistence type="predicted"/>
<organism evidence="9 10">
    <name type="scientific">Rosa chinensis</name>
    <name type="common">China rose</name>
    <dbReference type="NCBI Taxonomy" id="74649"/>
    <lineage>
        <taxon>Eukaryota</taxon>
        <taxon>Viridiplantae</taxon>
        <taxon>Streptophyta</taxon>
        <taxon>Embryophyta</taxon>
        <taxon>Tracheophyta</taxon>
        <taxon>Spermatophyta</taxon>
        <taxon>Magnoliopsida</taxon>
        <taxon>eudicotyledons</taxon>
        <taxon>Gunneridae</taxon>
        <taxon>Pentapetalae</taxon>
        <taxon>rosids</taxon>
        <taxon>fabids</taxon>
        <taxon>Rosales</taxon>
        <taxon>Rosaceae</taxon>
        <taxon>Rosoideae</taxon>
        <taxon>Rosoideae incertae sedis</taxon>
        <taxon>Rosa</taxon>
    </lineage>
</organism>
<sequence length="1210" mass="137400">MASTSSRRQWKYDVFLSFRGEDTRWSFTEYLYIVLNQRGILTFRDDRELEKGKSIRPELLGAIKESRSAIVILSPKYGRSSWCLDELVKIIQCMKDMGQQVFPIFYGVNPSDVRHQTGCFELKWISQVDVQVRAHEEVYGKYDEDRMNAWRAALAEVANLSGWEFNYYGSVTKLIEEIANHMLKMPVQTPSSVDKGFIGMGSRIDDLLSNYIYPQLDAVRFIGIHGMRGIGKTTLARAIHDEICQDFDRAYFLSNVRERSKNNGLVSLQEKLLSEILMAKIKNIADEYTGAAMIKRRLCRIKVLVVIDDVDHLTQLEKLAGSRNWFGSGSRIVITTTDVQLLKAHDVDATYKANGLNCDEALQLLSLKAFKKYPPPVDYLHLCYDIIGYAQGLPLALVVLGSFLFGRRTDEWASAIDRLKNTPDKRIIDVLRISFDGLDEKDKEIFLHIACFYKGKDKDRVTQILDYCQLNPVIGLSVLADRSLITLSNNELWMHDLLQELGWEIVREQFPKEPGKRSRLWSHDDINNVLKKNKGTDSIQGMVMELTELQVAHWNPEAFSNLSQLGLLHIRNVDLPKGLNCLSNSLRLLEWTGYPLRSLPKFFEGDELIELNLCHSNIKQLWKGTKNFDKLKFIKLCHSQSIVETPDLAGVQNLESLDLEGCENLVRIHQSLGFLKKLIVLNLKDCKSLESLPSRIEMESLETLILSNCSKVKKIPEFVGNMERLSVLYLDETAIEELPVSIERLTGLVTLNLSNCRNLVCLPSTVDILKSVENLNLSGCLKLGKNQVNVGVMDCFEETDVNSGSAIEMSPTHDRRKYVRGSIFHGCKVVWRSLKKVLPSGLVQKVNTEPKSFHLPISQKVNTEPMSFRLPISGLCNLTYLNLSNCNLGEGAFANEFGYFPTLVTLNLSGNNFVRLPSGIGLLSRLENFNLENCKRLQELSDLPSNSILDLRADGCTSLKYLFDASNLDRLTKSYFNFINCFNLNGNQGCNNIAFEMLKTLMYQGISNDRETFQIVIPGSNIPEWFSHQSVGCSVSVSLPAHWNNSRVLGFALCAVFVLHEHHRVNELYIDEFKTFNATHHLVCCLKLDGRELEVYGRQPAFRFSEEFCKVKSDHLWLFYVSHDKYFGTERWHNSCSQFEFLFETRGPGLKVKECGVRLIYEQDVQELNRTTTSSSSGMSPYGDILIGFDIPVAGETSGSGSRTCTLEEL</sequence>
<dbReference type="InterPro" id="IPR003591">
    <property type="entry name" value="Leu-rich_rpt_typical-subtyp"/>
</dbReference>
<keyword evidence="5" id="KW-0611">Plant defense</keyword>
<dbReference type="Gene3D" id="3.80.10.10">
    <property type="entry name" value="Ribonuclease Inhibitor"/>
    <property type="match status" value="2"/>
</dbReference>
<dbReference type="PANTHER" id="PTHR11017:SF527">
    <property type="entry name" value="TMV RESISTANCE PROTEIN N-LIKE"/>
    <property type="match status" value="1"/>
</dbReference>
<dbReference type="AlphaFoldDB" id="A0A2P6S9B0"/>
<dbReference type="SUPFAM" id="SSF52540">
    <property type="entry name" value="P-loop containing nucleoside triphosphate hydrolases"/>
    <property type="match status" value="1"/>
</dbReference>
<keyword evidence="10" id="KW-1185">Reference proteome</keyword>
<dbReference type="InterPro" id="IPR044974">
    <property type="entry name" value="Disease_R_plants"/>
</dbReference>
<dbReference type="GO" id="GO:0006952">
    <property type="term" value="P:defense response"/>
    <property type="evidence" value="ECO:0007669"/>
    <property type="project" value="InterPro"/>
</dbReference>
<dbReference type="GO" id="GO:0061809">
    <property type="term" value="F:NAD+ nucleosidase activity, cyclic ADP-ribose generating"/>
    <property type="evidence" value="ECO:0007669"/>
    <property type="project" value="UniProtKB-EC"/>
</dbReference>
<keyword evidence="4 9" id="KW-0378">Hydrolase</keyword>
<dbReference type="InterPro" id="IPR000157">
    <property type="entry name" value="TIR_dom"/>
</dbReference>
<dbReference type="OMA" id="LITINEM"/>
<dbReference type="Gramene" id="PRQ55264">
    <property type="protein sequence ID" value="PRQ55264"/>
    <property type="gene ID" value="RchiOBHm_Chr1g0322651"/>
</dbReference>
<evidence type="ECO:0000256" key="7">
    <source>
        <dbReference type="ARBA" id="ARBA00047304"/>
    </source>
</evidence>
<dbReference type="InterPro" id="IPR035897">
    <property type="entry name" value="Toll_tir_struct_dom_sf"/>
</dbReference>
<dbReference type="InterPro" id="IPR027417">
    <property type="entry name" value="P-loop_NTPase"/>
</dbReference>
<dbReference type="InterPro" id="IPR002182">
    <property type="entry name" value="NB-ARC"/>
</dbReference>
<dbReference type="Proteomes" id="UP000238479">
    <property type="component" value="Chromosome 1"/>
</dbReference>
<dbReference type="Gene3D" id="3.40.50.10140">
    <property type="entry name" value="Toll/interleukin-1 receptor homology (TIR) domain"/>
    <property type="match status" value="1"/>
</dbReference>
<dbReference type="GO" id="GO:0007165">
    <property type="term" value="P:signal transduction"/>
    <property type="evidence" value="ECO:0007669"/>
    <property type="project" value="InterPro"/>
</dbReference>
<protein>
    <recommendedName>
        <fullName evidence="1">ADP-ribosyl cyclase/cyclic ADP-ribose hydrolase</fullName>
        <ecNumber evidence="1">3.2.2.6</ecNumber>
    </recommendedName>
</protein>
<dbReference type="GO" id="GO:0043531">
    <property type="term" value="F:ADP binding"/>
    <property type="evidence" value="ECO:0007669"/>
    <property type="project" value="InterPro"/>
</dbReference>
<dbReference type="SUPFAM" id="SSF52058">
    <property type="entry name" value="L domain-like"/>
    <property type="match status" value="2"/>
</dbReference>
<keyword evidence="6" id="KW-0520">NAD</keyword>
<dbReference type="PROSITE" id="PS51450">
    <property type="entry name" value="LRR"/>
    <property type="match status" value="1"/>
</dbReference>
<name>A0A2P6S9B0_ROSCH</name>
<dbReference type="InterPro" id="IPR058546">
    <property type="entry name" value="RPS4B/Roq1-like_LRR"/>
</dbReference>
<dbReference type="SUPFAM" id="SSF52200">
    <property type="entry name" value="Toll/Interleukin receptor TIR domain"/>
    <property type="match status" value="1"/>
</dbReference>
<dbReference type="PRINTS" id="PR00364">
    <property type="entry name" value="DISEASERSIST"/>
</dbReference>
<dbReference type="PANTHER" id="PTHR11017">
    <property type="entry name" value="LEUCINE-RICH REPEAT-CONTAINING PROTEIN"/>
    <property type="match status" value="1"/>
</dbReference>
<reference evidence="9 10" key="1">
    <citation type="journal article" date="2018" name="Nat. Genet.">
        <title>The Rosa genome provides new insights in the design of modern roses.</title>
        <authorList>
            <person name="Bendahmane M."/>
        </authorList>
    </citation>
    <scope>NUCLEOTIDE SEQUENCE [LARGE SCALE GENOMIC DNA]</scope>
    <source>
        <strain evidence="10">cv. Old Blush</strain>
    </source>
</reference>
<dbReference type="InterPro" id="IPR011713">
    <property type="entry name" value="Leu-rich_rpt_3"/>
</dbReference>
<dbReference type="OrthoDB" id="1421090at2759"/>
<accession>A0A2P6S9B0</accession>
<dbReference type="InterPro" id="IPR001611">
    <property type="entry name" value="Leu-rich_rpt"/>
</dbReference>
<dbReference type="SMART" id="SM00369">
    <property type="entry name" value="LRR_TYP"/>
    <property type="match status" value="3"/>
</dbReference>
<dbReference type="Pfam" id="PF01582">
    <property type="entry name" value="TIR"/>
    <property type="match status" value="1"/>
</dbReference>
<keyword evidence="3" id="KW-0677">Repeat</keyword>
<dbReference type="EMBL" id="PDCK01000039">
    <property type="protein sequence ID" value="PRQ55264.1"/>
    <property type="molecule type" value="Genomic_DNA"/>
</dbReference>
<keyword evidence="2" id="KW-0433">Leucine-rich repeat</keyword>
<dbReference type="FunFam" id="3.40.50.10140:FF:000007">
    <property type="entry name" value="Disease resistance protein (TIR-NBS-LRR class)"/>
    <property type="match status" value="1"/>
</dbReference>
<dbReference type="Pfam" id="PF23286">
    <property type="entry name" value="LRR_13"/>
    <property type="match status" value="1"/>
</dbReference>
<evidence type="ECO:0000256" key="2">
    <source>
        <dbReference type="ARBA" id="ARBA00022614"/>
    </source>
</evidence>
<dbReference type="Pfam" id="PF00931">
    <property type="entry name" value="NB-ARC"/>
    <property type="match status" value="1"/>
</dbReference>
<feature type="domain" description="TIR" evidence="8">
    <location>
        <begin position="10"/>
        <end position="186"/>
    </location>
</feature>
<dbReference type="Pfam" id="PF20160">
    <property type="entry name" value="C-JID"/>
    <property type="match status" value="1"/>
</dbReference>
<dbReference type="SMART" id="SM00255">
    <property type="entry name" value="TIR"/>
    <property type="match status" value="1"/>
</dbReference>
<evidence type="ECO:0000259" key="8">
    <source>
        <dbReference type="PROSITE" id="PS50104"/>
    </source>
</evidence>
<dbReference type="InterPro" id="IPR045344">
    <property type="entry name" value="C-JID"/>
</dbReference>
<comment type="catalytic activity">
    <reaction evidence="7">
        <text>NAD(+) + H2O = ADP-D-ribose + nicotinamide + H(+)</text>
        <dbReference type="Rhea" id="RHEA:16301"/>
        <dbReference type="ChEBI" id="CHEBI:15377"/>
        <dbReference type="ChEBI" id="CHEBI:15378"/>
        <dbReference type="ChEBI" id="CHEBI:17154"/>
        <dbReference type="ChEBI" id="CHEBI:57540"/>
        <dbReference type="ChEBI" id="CHEBI:57967"/>
        <dbReference type="EC" id="3.2.2.6"/>
    </reaction>
    <physiologicalReaction direction="left-to-right" evidence="7">
        <dbReference type="Rhea" id="RHEA:16302"/>
    </physiologicalReaction>
</comment>
<evidence type="ECO:0000256" key="3">
    <source>
        <dbReference type="ARBA" id="ARBA00022737"/>
    </source>
</evidence>
<dbReference type="Pfam" id="PF00560">
    <property type="entry name" value="LRR_1"/>
    <property type="match status" value="1"/>
</dbReference>
<keyword evidence="9" id="KW-0675">Receptor</keyword>
<evidence type="ECO:0000256" key="4">
    <source>
        <dbReference type="ARBA" id="ARBA00022801"/>
    </source>
</evidence>
<evidence type="ECO:0000313" key="10">
    <source>
        <dbReference type="Proteomes" id="UP000238479"/>
    </source>
</evidence>
<dbReference type="PROSITE" id="PS50104">
    <property type="entry name" value="TIR"/>
    <property type="match status" value="1"/>
</dbReference>
<comment type="caution">
    <text evidence="9">The sequence shown here is derived from an EMBL/GenBank/DDBJ whole genome shotgun (WGS) entry which is preliminary data.</text>
</comment>
<dbReference type="EC" id="3.2.2.6" evidence="1"/>
<evidence type="ECO:0000256" key="1">
    <source>
        <dbReference type="ARBA" id="ARBA00011982"/>
    </source>
</evidence>
<dbReference type="InterPro" id="IPR058192">
    <property type="entry name" value="WHD_ROQ1-like"/>
</dbReference>
<evidence type="ECO:0000256" key="5">
    <source>
        <dbReference type="ARBA" id="ARBA00022821"/>
    </source>
</evidence>
<dbReference type="Pfam" id="PF23282">
    <property type="entry name" value="WHD_ROQ1"/>
    <property type="match status" value="1"/>
</dbReference>
<dbReference type="Pfam" id="PF07725">
    <property type="entry name" value="LRR_3"/>
    <property type="match status" value="1"/>
</dbReference>
<evidence type="ECO:0000313" key="9">
    <source>
        <dbReference type="EMBL" id="PRQ55264.1"/>
    </source>
</evidence>
<dbReference type="InterPro" id="IPR032675">
    <property type="entry name" value="LRR_dom_sf"/>
</dbReference>
<dbReference type="Gene3D" id="1.10.8.430">
    <property type="entry name" value="Helical domain of apoptotic protease-activating factors"/>
    <property type="match status" value="1"/>
</dbReference>
<gene>
    <name evidence="9" type="ORF">RchiOBHm_Chr1g0322651</name>
</gene>